<evidence type="ECO:0000313" key="2">
    <source>
        <dbReference type="Proteomes" id="UP000683925"/>
    </source>
</evidence>
<proteinExistence type="predicted"/>
<organism evidence="1 2">
    <name type="scientific">Paramecium octaurelia</name>
    <dbReference type="NCBI Taxonomy" id="43137"/>
    <lineage>
        <taxon>Eukaryota</taxon>
        <taxon>Sar</taxon>
        <taxon>Alveolata</taxon>
        <taxon>Ciliophora</taxon>
        <taxon>Intramacronucleata</taxon>
        <taxon>Oligohymenophorea</taxon>
        <taxon>Peniculida</taxon>
        <taxon>Parameciidae</taxon>
        <taxon>Paramecium</taxon>
    </lineage>
</organism>
<evidence type="ECO:0000313" key="1">
    <source>
        <dbReference type="EMBL" id="CAD8199722.1"/>
    </source>
</evidence>
<sequence length="199" mass="23063">MNYIIFVAVRDAIQNLIKKNASSWFVQSTMIQDQTQILPNTQSNKDPPFKYSNSKTASDLSGNNLYLWSLTIFRCFNYSNITASRAIYKYQFSQPSLINFRARSSQVVLWEINITVAQPPLHRTDIGLYSNKTNRPSKHLPLVVIQILFPFLRYLRSSSNNSQHLWSKSLIFLKDSFLLTNLIRLSSEFAYAKLTYKGF</sequence>
<dbReference type="Proteomes" id="UP000683925">
    <property type="component" value="Unassembled WGS sequence"/>
</dbReference>
<name>A0A8S1XGD2_PAROT</name>
<protein>
    <submittedName>
        <fullName evidence="1">Uncharacterized protein</fullName>
    </submittedName>
</protein>
<dbReference type="EMBL" id="CAJJDP010000120">
    <property type="protein sequence ID" value="CAD8199722.1"/>
    <property type="molecule type" value="Genomic_DNA"/>
</dbReference>
<reference evidence="1" key="1">
    <citation type="submission" date="2021-01" db="EMBL/GenBank/DDBJ databases">
        <authorList>
            <consortium name="Genoscope - CEA"/>
            <person name="William W."/>
        </authorList>
    </citation>
    <scope>NUCLEOTIDE SEQUENCE</scope>
</reference>
<keyword evidence="2" id="KW-1185">Reference proteome</keyword>
<comment type="caution">
    <text evidence="1">The sequence shown here is derived from an EMBL/GenBank/DDBJ whole genome shotgun (WGS) entry which is preliminary data.</text>
</comment>
<gene>
    <name evidence="1" type="ORF">POCTA_138.1.T1200089</name>
</gene>
<dbReference type="AlphaFoldDB" id="A0A8S1XGD2"/>
<accession>A0A8S1XGD2</accession>